<dbReference type="SUPFAM" id="SSF55874">
    <property type="entry name" value="ATPase domain of HSP90 chaperone/DNA topoisomerase II/histidine kinase"/>
    <property type="match status" value="1"/>
</dbReference>
<name>A0ABV5AK54_9BACL</name>
<feature type="transmembrane region" description="Helical" evidence="10">
    <location>
        <begin position="158"/>
        <end position="181"/>
    </location>
</feature>
<dbReference type="Gene3D" id="1.20.5.1930">
    <property type="match status" value="1"/>
</dbReference>
<dbReference type="Gene3D" id="3.30.565.10">
    <property type="entry name" value="Histidine kinase-like ATPase, C-terminal domain"/>
    <property type="match status" value="1"/>
</dbReference>
<evidence type="ECO:0000313" key="12">
    <source>
        <dbReference type="EMBL" id="MFB5192511.1"/>
    </source>
</evidence>
<keyword evidence="5" id="KW-0547">Nucleotide-binding</keyword>
<keyword evidence="8" id="KW-0902">Two-component regulatory system</keyword>
<dbReference type="PANTHER" id="PTHR24421:SF10">
    <property type="entry name" value="NITRATE_NITRITE SENSOR PROTEIN NARQ"/>
    <property type="match status" value="1"/>
</dbReference>
<evidence type="ECO:0000256" key="10">
    <source>
        <dbReference type="SAM" id="Phobius"/>
    </source>
</evidence>
<protein>
    <recommendedName>
        <fullName evidence="2">histidine kinase</fullName>
        <ecNumber evidence="2">2.7.13.3</ecNumber>
    </recommendedName>
</protein>
<keyword evidence="9" id="KW-0175">Coiled coil</keyword>
<dbReference type="CDD" id="cd16917">
    <property type="entry name" value="HATPase_UhpB-NarQ-NarX-like"/>
    <property type="match status" value="1"/>
</dbReference>
<dbReference type="GO" id="GO:0016301">
    <property type="term" value="F:kinase activity"/>
    <property type="evidence" value="ECO:0007669"/>
    <property type="project" value="UniProtKB-KW"/>
</dbReference>
<dbReference type="InterPro" id="IPR003594">
    <property type="entry name" value="HATPase_dom"/>
</dbReference>
<evidence type="ECO:0000313" key="13">
    <source>
        <dbReference type="Proteomes" id="UP001579974"/>
    </source>
</evidence>
<feature type="transmembrane region" description="Helical" evidence="10">
    <location>
        <begin position="46"/>
        <end position="68"/>
    </location>
</feature>
<evidence type="ECO:0000256" key="3">
    <source>
        <dbReference type="ARBA" id="ARBA00022553"/>
    </source>
</evidence>
<sequence>MNEGLGTNHAEHVPANRGHRSVWLGLRLVAQLSLAVYYTNVPETPWQRAVLAIGTVALVGTNLILLAWRDDKGWRRVERAFILVECGLIAVFSAVLLTWTPLGPAVLMALPTLLTYTSLYRVDRWQWFIACVPIVELVWMIHRNAHASFVGSFGVASVGWWFVVLLYAIIVLIGTALAFLLQIHTRERQQLLQAVTQVEEQAKRLEIVNQQLNDYADKVYHLATVEERNRIAGEIHDSVAHRLTALFVQLQAARRIWTQDADRESSLENLVVCEALAREALDEVRTSVRSIRRTSADEGITSLRRLALQFTKLTSMQTSFQVDDALNSLPAEVLGVLYRVIQEALTNAQRHGRATRVHMALRKVENGVELEVVDNGKGSAELILGFGLSSMQQRLQQCGGDIVVESDPGVGFRLVAHVPTWRGAFK</sequence>
<reference evidence="12 13" key="1">
    <citation type="journal article" date="2024" name="Int. J. Mol. Sci.">
        <title>Exploration of Alicyclobacillus spp. Genome in Search of Antibiotic Resistance.</title>
        <authorList>
            <person name="Bucka-Kolendo J."/>
            <person name="Kiousi D.E."/>
            <person name="Dekowska A."/>
            <person name="Mikolajczuk-Szczyrba A."/>
            <person name="Karadedos D.M."/>
            <person name="Michael P."/>
            <person name="Galanis A."/>
            <person name="Sokolowska B."/>
        </authorList>
    </citation>
    <scope>NUCLEOTIDE SEQUENCE [LARGE SCALE GENOMIC DNA]</scope>
    <source>
        <strain evidence="12 13">KKP 3000</strain>
    </source>
</reference>
<evidence type="ECO:0000256" key="4">
    <source>
        <dbReference type="ARBA" id="ARBA00022679"/>
    </source>
</evidence>
<evidence type="ECO:0000256" key="6">
    <source>
        <dbReference type="ARBA" id="ARBA00022777"/>
    </source>
</evidence>
<evidence type="ECO:0000256" key="9">
    <source>
        <dbReference type="SAM" id="Coils"/>
    </source>
</evidence>
<organism evidence="12 13">
    <name type="scientific">Alicyclobacillus fastidiosus</name>
    <dbReference type="NCBI Taxonomy" id="392011"/>
    <lineage>
        <taxon>Bacteria</taxon>
        <taxon>Bacillati</taxon>
        <taxon>Bacillota</taxon>
        <taxon>Bacilli</taxon>
        <taxon>Bacillales</taxon>
        <taxon>Alicyclobacillaceae</taxon>
        <taxon>Alicyclobacillus</taxon>
    </lineage>
</organism>
<dbReference type="Pfam" id="PF07730">
    <property type="entry name" value="HisKA_3"/>
    <property type="match status" value="1"/>
</dbReference>
<keyword evidence="3" id="KW-0597">Phosphoprotein</keyword>
<dbReference type="InterPro" id="IPR050482">
    <property type="entry name" value="Sensor_HK_TwoCompSys"/>
</dbReference>
<keyword evidence="10" id="KW-0472">Membrane</keyword>
<dbReference type="RefSeq" id="WP_275473002.1">
    <property type="nucleotide sequence ID" value="NZ_CP162940.1"/>
</dbReference>
<dbReference type="InterPro" id="IPR011712">
    <property type="entry name" value="Sig_transdc_His_kin_sub3_dim/P"/>
</dbReference>
<evidence type="ECO:0000259" key="11">
    <source>
        <dbReference type="SMART" id="SM00387"/>
    </source>
</evidence>
<keyword evidence="4" id="KW-0808">Transferase</keyword>
<keyword evidence="6 12" id="KW-0418">Kinase</keyword>
<evidence type="ECO:0000256" key="7">
    <source>
        <dbReference type="ARBA" id="ARBA00022840"/>
    </source>
</evidence>
<keyword evidence="7" id="KW-0067">ATP-binding</keyword>
<evidence type="ECO:0000256" key="8">
    <source>
        <dbReference type="ARBA" id="ARBA00023012"/>
    </source>
</evidence>
<feature type="coiled-coil region" evidence="9">
    <location>
        <begin position="181"/>
        <end position="218"/>
    </location>
</feature>
<feature type="domain" description="Histidine kinase/HSP90-like ATPase" evidence="11">
    <location>
        <begin position="332"/>
        <end position="422"/>
    </location>
</feature>
<dbReference type="InterPro" id="IPR036890">
    <property type="entry name" value="HATPase_C_sf"/>
</dbReference>
<keyword evidence="13" id="KW-1185">Reference proteome</keyword>
<keyword evidence="10" id="KW-1133">Transmembrane helix</keyword>
<proteinExistence type="predicted"/>
<evidence type="ECO:0000256" key="2">
    <source>
        <dbReference type="ARBA" id="ARBA00012438"/>
    </source>
</evidence>
<dbReference type="Proteomes" id="UP001579974">
    <property type="component" value="Unassembled WGS sequence"/>
</dbReference>
<dbReference type="PANTHER" id="PTHR24421">
    <property type="entry name" value="NITRATE/NITRITE SENSOR PROTEIN NARX-RELATED"/>
    <property type="match status" value="1"/>
</dbReference>
<dbReference type="SMART" id="SM00387">
    <property type="entry name" value="HATPase_c"/>
    <property type="match status" value="1"/>
</dbReference>
<dbReference type="EMBL" id="JBDXSU010000023">
    <property type="protein sequence ID" value="MFB5192511.1"/>
    <property type="molecule type" value="Genomic_DNA"/>
</dbReference>
<evidence type="ECO:0000256" key="1">
    <source>
        <dbReference type="ARBA" id="ARBA00000085"/>
    </source>
</evidence>
<comment type="caution">
    <text evidence="12">The sequence shown here is derived from an EMBL/GenBank/DDBJ whole genome shotgun (WGS) entry which is preliminary data.</text>
</comment>
<accession>A0ABV5AK54</accession>
<evidence type="ECO:0000256" key="5">
    <source>
        <dbReference type="ARBA" id="ARBA00022741"/>
    </source>
</evidence>
<dbReference type="EC" id="2.7.13.3" evidence="2"/>
<keyword evidence="10" id="KW-0812">Transmembrane</keyword>
<comment type="catalytic activity">
    <reaction evidence="1">
        <text>ATP + protein L-histidine = ADP + protein N-phospho-L-histidine.</text>
        <dbReference type="EC" id="2.7.13.3"/>
    </reaction>
</comment>
<dbReference type="Pfam" id="PF02518">
    <property type="entry name" value="HATPase_c"/>
    <property type="match status" value="1"/>
</dbReference>
<gene>
    <name evidence="12" type="ORF">KKP3000_001715</name>
</gene>
<feature type="transmembrane region" description="Helical" evidence="10">
    <location>
        <begin position="80"/>
        <end position="99"/>
    </location>
</feature>